<reference evidence="1" key="2">
    <citation type="submission" date="2021-04" db="EMBL/GenBank/DDBJ databases">
        <authorList>
            <person name="Gilroy R."/>
        </authorList>
    </citation>
    <scope>NUCLEOTIDE SEQUENCE</scope>
    <source>
        <strain evidence="1">ChiHejej3B27-3195</strain>
    </source>
</reference>
<organism evidence="1 2">
    <name type="scientific">Candidatus Nesterenkonia stercoripullorum</name>
    <dbReference type="NCBI Taxonomy" id="2838701"/>
    <lineage>
        <taxon>Bacteria</taxon>
        <taxon>Bacillati</taxon>
        <taxon>Actinomycetota</taxon>
        <taxon>Actinomycetes</taxon>
        <taxon>Micrococcales</taxon>
        <taxon>Micrococcaceae</taxon>
        <taxon>Nesterenkonia</taxon>
    </lineage>
</organism>
<feature type="non-terminal residue" evidence="1">
    <location>
        <position position="375"/>
    </location>
</feature>
<accession>A0A9D1UTA2</accession>
<name>A0A9D1UTA2_9MICC</name>
<proteinExistence type="predicted"/>
<gene>
    <name evidence="1" type="ORF">H9871_07630</name>
</gene>
<protein>
    <submittedName>
        <fullName evidence="1">Uncharacterized protein</fullName>
    </submittedName>
</protein>
<sequence>MTTDSWATSLETWTRSYFRGAAGDVADTMDFAPRITRRPYTFYDLPVVMVVMTRHTAHLQTAILHSLELLREATYGFRAVVVTDSATGAGFHDVDWTVEHILGEREWLAVREGNWLPHAADHVLWAQNIYGASIVLAPETPEQVQQAIVRLAERFQAADKVLATARGLAEEQSSAPENSVRAGLRGWWQDIGDSADIAVLADEVSALRLRISRGALPGVLLGQAGAEVTTFRGQAEAAEYSTAVLSWEARSTGGVAEPDAGAEGREARQAQRLQRWLHAAVMACAEELSQAGPSLWLEGGAAAGGPDLAAGVAAEVPAGVAADVAADRATELGEPPTVTPQPLDGTIDLRSSAVPGQAQADASSSVECRVHMSYG</sequence>
<dbReference type="AlphaFoldDB" id="A0A9D1UTA2"/>
<dbReference type="Proteomes" id="UP000824151">
    <property type="component" value="Unassembled WGS sequence"/>
</dbReference>
<evidence type="ECO:0000313" key="1">
    <source>
        <dbReference type="EMBL" id="HIX00002.1"/>
    </source>
</evidence>
<reference evidence="1" key="1">
    <citation type="journal article" date="2021" name="PeerJ">
        <title>Extensive microbial diversity within the chicken gut microbiome revealed by metagenomics and culture.</title>
        <authorList>
            <person name="Gilroy R."/>
            <person name="Ravi A."/>
            <person name="Getino M."/>
            <person name="Pursley I."/>
            <person name="Horton D.L."/>
            <person name="Alikhan N.F."/>
            <person name="Baker D."/>
            <person name="Gharbi K."/>
            <person name="Hall N."/>
            <person name="Watson M."/>
            <person name="Adriaenssens E.M."/>
            <person name="Foster-Nyarko E."/>
            <person name="Jarju S."/>
            <person name="Secka A."/>
            <person name="Antonio M."/>
            <person name="Oren A."/>
            <person name="Chaudhuri R.R."/>
            <person name="La Ragione R."/>
            <person name="Hildebrand F."/>
            <person name="Pallen M.J."/>
        </authorList>
    </citation>
    <scope>NUCLEOTIDE SEQUENCE</scope>
    <source>
        <strain evidence="1">ChiHejej3B27-3195</strain>
    </source>
</reference>
<evidence type="ECO:0000313" key="2">
    <source>
        <dbReference type="Proteomes" id="UP000824151"/>
    </source>
</evidence>
<dbReference type="EMBL" id="DXGD01000282">
    <property type="protein sequence ID" value="HIX00002.1"/>
    <property type="molecule type" value="Genomic_DNA"/>
</dbReference>
<comment type="caution">
    <text evidence="1">The sequence shown here is derived from an EMBL/GenBank/DDBJ whole genome shotgun (WGS) entry which is preliminary data.</text>
</comment>